<accession>A0A7S1NN82</accession>
<sequence length="110" mass="11786">MKVRQFSAPKVGHVEQQHTAMVVLMVEHMVPHSVLIGFGGSVHSRISLGTTVIKACEFQVGHTVQSGWAKVRSKFGVLSVGNGLVSLSPDPVLQGHSCLSTQPHLCSRFG</sequence>
<dbReference type="AlphaFoldDB" id="A0A7S1NN82"/>
<protein>
    <submittedName>
        <fullName evidence="1">Uncharacterized protein</fullName>
    </submittedName>
</protein>
<dbReference type="EMBL" id="HBGA01115706">
    <property type="protein sequence ID" value="CAD9031946.1"/>
    <property type="molecule type" value="Transcribed_RNA"/>
</dbReference>
<proteinExistence type="predicted"/>
<reference evidence="1" key="1">
    <citation type="submission" date="2021-01" db="EMBL/GenBank/DDBJ databases">
        <authorList>
            <person name="Corre E."/>
            <person name="Pelletier E."/>
            <person name="Niang G."/>
            <person name="Scheremetjew M."/>
            <person name="Finn R."/>
            <person name="Kale V."/>
            <person name="Holt S."/>
            <person name="Cochrane G."/>
            <person name="Meng A."/>
            <person name="Brown T."/>
            <person name="Cohen L."/>
        </authorList>
    </citation>
    <scope>NUCLEOTIDE SEQUENCE</scope>
    <source>
        <strain evidence="1">NIES-381</strain>
    </source>
</reference>
<organism evidence="1">
    <name type="scientific">Eutreptiella gymnastica</name>
    <dbReference type="NCBI Taxonomy" id="73025"/>
    <lineage>
        <taxon>Eukaryota</taxon>
        <taxon>Discoba</taxon>
        <taxon>Euglenozoa</taxon>
        <taxon>Euglenida</taxon>
        <taxon>Spirocuta</taxon>
        <taxon>Euglenophyceae</taxon>
        <taxon>Eutreptiales</taxon>
        <taxon>Eutreptiaceae</taxon>
        <taxon>Eutreptiella</taxon>
    </lineage>
</organism>
<gene>
    <name evidence="1" type="ORF">EGYM00392_LOCUS43088</name>
</gene>
<name>A0A7S1NN82_9EUGL</name>
<evidence type="ECO:0000313" key="1">
    <source>
        <dbReference type="EMBL" id="CAD9031946.1"/>
    </source>
</evidence>